<dbReference type="Proteomes" id="UP000258434">
    <property type="component" value="Segment"/>
</dbReference>
<organism evidence="1 2">
    <name type="scientific">Gordonia phage Apricot</name>
    <dbReference type="NCBI Taxonomy" id="2250319"/>
    <lineage>
        <taxon>Viruses</taxon>
        <taxon>Duplodnaviria</taxon>
        <taxon>Heunggongvirae</taxon>
        <taxon>Uroviricota</taxon>
        <taxon>Caudoviricetes</taxon>
        <taxon>Apricotvirus</taxon>
        <taxon>Apricotvirus apricot</taxon>
    </lineage>
</organism>
<proteinExistence type="predicted"/>
<evidence type="ECO:0000313" key="2">
    <source>
        <dbReference type="Proteomes" id="UP000258434"/>
    </source>
</evidence>
<protein>
    <submittedName>
        <fullName evidence="1">Uncharacterized protein</fullName>
    </submittedName>
</protein>
<dbReference type="GeneID" id="54997796"/>
<dbReference type="KEGG" id="vg:54997796"/>
<gene>
    <name evidence="1" type="primary">75</name>
    <name evidence="1" type="ORF">SEA_APRICOT_75</name>
</gene>
<evidence type="ECO:0000313" key="1">
    <source>
        <dbReference type="EMBL" id="AXH49034.1"/>
    </source>
</evidence>
<dbReference type="EMBL" id="MH536812">
    <property type="protein sequence ID" value="AXH49034.1"/>
    <property type="molecule type" value="Genomic_DNA"/>
</dbReference>
<dbReference type="RefSeq" id="YP_009806923.1">
    <property type="nucleotide sequence ID" value="NC_048018.1"/>
</dbReference>
<name>A0A345L182_9CAUD</name>
<sequence>MSDSPCEHWDHLTGTVSAGSLDKSSGKFVSVVTCDDCKVASAGYVQMKTGLPANNFEPFGGPHV</sequence>
<accession>A0A345L182</accession>
<reference evidence="2" key="1">
    <citation type="submission" date="2018-06" db="EMBL/GenBank/DDBJ databases">
        <authorList>
            <person name="Zhirakovskaya E."/>
        </authorList>
    </citation>
    <scope>NUCLEOTIDE SEQUENCE [LARGE SCALE GENOMIC DNA]</scope>
</reference>
<keyword evidence="2" id="KW-1185">Reference proteome</keyword>